<feature type="transmembrane region" description="Helical" evidence="2">
    <location>
        <begin position="102"/>
        <end position="123"/>
    </location>
</feature>
<name>A0A3P1SHS5_9ACTO</name>
<evidence type="ECO:0000256" key="1">
    <source>
        <dbReference type="SAM" id="MobiDB-lite"/>
    </source>
</evidence>
<keyword evidence="4" id="KW-1185">Reference proteome</keyword>
<evidence type="ECO:0000313" key="3">
    <source>
        <dbReference type="EMBL" id="RRC96325.1"/>
    </source>
</evidence>
<keyword evidence="2" id="KW-0472">Membrane</keyword>
<comment type="caution">
    <text evidence="3">The sequence shown here is derived from an EMBL/GenBank/DDBJ whole genome shotgun (WGS) entry which is preliminary data.</text>
</comment>
<feature type="compositionally biased region" description="Polar residues" evidence="1">
    <location>
        <begin position="1"/>
        <end position="14"/>
    </location>
</feature>
<dbReference type="OrthoDB" id="5194448at2"/>
<keyword evidence="2" id="KW-1133">Transmembrane helix</keyword>
<dbReference type="Pfam" id="PF11241">
    <property type="entry name" value="DUF3043"/>
    <property type="match status" value="1"/>
</dbReference>
<organism evidence="3 4">
    <name type="scientific">Schaalia canis</name>
    <dbReference type="NCBI Taxonomy" id="100469"/>
    <lineage>
        <taxon>Bacteria</taxon>
        <taxon>Bacillati</taxon>
        <taxon>Actinomycetota</taxon>
        <taxon>Actinomycetes</taxon>
        <taxon>Actinomycetales</taxon>
        <taxon>Actinomycetaceae</taxon>
        <taxon>Schaalia</taxon>
    </lineage>
</organism>
<gene>
    <name evidence="3" type="ORF">EII11_01345</name>
</gene>
<evidence type="ECO:0000256" key="2">
    <source>
        <dbReference type="SAM" id="Phobius"/>
    </source>
</evidence>
<feature type="transmembrane region" description="Helical" evidence="2">
    <location>
        <begin position="129"/>
        <end position="153"/>
    </location>
</feature>
<keyword evidence="2" id="KW-0812">Transmembrane</keyword>
<reference evidence="3 4" key="1">
    <citation type="submission" date="2018-11" db="EMBL/GenBank/DDBJ databases">
        <title>Genomes From Bacteria Associated with the Canine Oral Cavity: a Test Case for Automated Genome-Based Taxonomic Assignment.</title>
        <authorList>
            <person name="Coil D.A."/>
            <person name="Jospin G."/>
            <person name="Darling A.E."/>
            <person name="Wallis C."/>
            <person name="Davis I.J."/>
            <person name="Harris S."/>
            <person name="Eisen J.A."/>
            <person name="Holcombe L.J."/>
            <person name="O'Flynn C."/>
        </authorList>
    </citation>
    <scope>NUCLEOTIDE SEQUENCE [LARGE SCALE GENOMIC DNA]</scope>
    <source>
        <strain evidence="3 4">OH770</strain>
    </source>
</reference>
<proteinExistence type="predicted"/>
<feature type="region of interest" description="Disordered" evidence="1">
    <location>
        <begin position="1"/>
        <end position="65"/>
    </location>
</feature>
<dbReference type="EMBL" id="RQZF01000001">
    <property type="protein sequence ID" value="RRC96325.1"/>
    <property type="molecule type" value="Genomic_DNA"/>
</dbReference>
<accession>A0A3P1SHS5</accession>
<sequence>MSKRTTGSGDSTQPTPTPERGQKKGRPTPTRREAQARHQRPLVPADRKAAKRAAREKRNEAYRREQEALLTGDERYLPPTHRGKVRRFVRDWLDARWSASEFIVPVMLLFLVGITAVAFANLGEDLSRTIALTLSITFYSLFALSIVEGIIVWRGLRRRIEQRYPDEDIPRGTWFYAYSRMVMARRWRTPAPQVKRGEFPATSPRR</sequence>
<protein>
    <submittedName>
        <fullName evidence="3">DUF3043 domain-containing protein</fullName>
    </submittedName>
</protein>
<dbReference type="Proteomes" id="UP000280444">
    <property type="component" value="Unassembled WGS sequence"/>
</dbReference>
<dbReference type="InterPro" id="IPR021403">
    <property type="entry name" value="DUF3043"/>
</dbReference>
<dbReference type="RefSeq" id="WP_124867798.1">
    <property type="nucleotide sequence ID" value="NZ_RQZF01000001.1"/>
</dbReference>
<dbReference type="AlphaFoldDB" id="A0A3P1SHS5"/>
<feature type="compositionally biased region" description="Basic and acidic residues" evidence="1">
    <location>
        <begin position="56"/>
        <end position="65"/>
    </location>
</feature>
<evidence type="ECO:0000313" key="4">
    <source>
        <dbReference type="Proteomes" id="UP000280444"/>
    </source>
</evidence>